<comment type="domain">
    <text evidence="5">The RxLR-dEER motif acts to carry the protein into the host cell cytoplasm through binding to cell surface phosphatidylinositol-3-phosphate.</text>
</comment>
<comment type="function">
    <text evidence="5">Effector that suppresses plant defense responses during pathogen infection.</text>
</comment>
<feature type="signal peptide" evidence="5">
    <location>
        <begin position="1"/>
        <end position="22"/>
    </location>
</feature>
<evidence type="ECO:0000256" key="3">
    <source>
        <dbReference type="ARBA" id="ARBA00022525"/>
    </source>
</evidence>
<proteinExistence type="inferred from homology"/>
<comment type="similarity">
    <text evidence="2 5">Belongs to the RxLR effector family.</text>
</comment>
<evidence type="ECO:0000256" key="5">
    <source>
        <dbReference type="RuleBase" id="RU367124"/>
    </source>
</evidence>
<dbReference type="Pfam" id="PF16810">
    <property type="entry name" value="RXLR"/>
    <property type="match status" value="1"/>
</dbReference>
<name>A0A9W6Y665_9STRA</name>
<evidence type="ECO:0000256" key="4">
    <source>
        <dbReference type="ARBA" id="ARBA00022729"/>
    </source>
</evidence>
<organism evidence="6 7">
    <name type="scientific">Phytophthora fragariaefolia</name>
    <dbReference type="NCBI Taxonomy" id="1490495"/>
    <lineage>
        <taxon>Eukaryota</taxon>
        <taxon>Sar</taxon>
        <taxon>Stramenopiles</taxon>
        <taxon>Oomycota</taxon>
        <taxon>Peronosporomycetes</taxon>
        <taxon>Peronosporales</taxon>
        <taxon>Peronosporaceae</taxon>
        <taxon>Phytophthora</taxon>
    </lineage>
</organism>
<reference evidence="6" key="1">
    <citation type="submission" date="2023-04" db="EMBL/GenBank/DDBJ databases">
        <title>Phytophthora fragariaefolia NBRC 109709.</title>
        <authorList>
            <person name="Ichikawa N."/>
            <person name="Sato H."/>
            <person name="Tonouchi N."/>
        </authorList>
    </citation>
    <scope>NUCLEOTIDE SEQUENCE</scope>
    <source>
        <strain evidence="6">NBRC 109709</strain>
    </source>
</reference>
<comment type="caution">
    <text evidence="6">The sequence shown here is derived from an EMBL/GenBank/DDBJ whole genome shotgun (WGS) entry which is preliminary data.</text>
</comment>
<dbReference type="InterPro" id="IPR031825">
    <property type="entry name" value="RXLR"/>
</dbReference>
<keyword evidence="4 5" id="KW-0732">Signal</keyword>
<keyword evidence="3 5" id="KW-0964">Secreted</keyword>
<evidence type="ECO:0000256" key="1">
    <source>
        <dbReference type="ARBA" id="ARBA00004613"/>
    </source>
</evidence>
<dbReference type="AlphaFoldDB" id="A0A9W6Y665"/>
<accession>A0A9W6Y665</accession>
<sequence>MRVYFDLLVAVAALVASGDASASNTAISMVIATNSLQSKTFAEPTNIPRALRSTEKVESDDVEEREWARIMGVLRTKAEAVDNWLQPRLDQRMDVRAFARKDLGIISRTGATQHENWNALVKYLRMYHRAVTGEKWSKSMAESVLLVDVITKANGF</sequence>
<evidence type="ECO:0000313" key="6">
    <source>
        <dbReference type="EMBL" id="GMF57062.1"/>
    </source>
</evidence>
<dbReference type="OrthoDB" id="126519at2759"/>
<dbReference type="Proteomes" id="UP001165121">
    <property type="component" value="Unassembled WGS sequence"/>
</dbReference>
<gene>
    <name evidence="6" type="ORF">Pfra01_002432100</name>
</gene>
<dbReference type="EMBL" id="BSXT01004185">
    <property type="protein sequence ID" value="GMF57062.1"/>
    <property type="molecule type" value="Genomic_DNA"/>
</dbReference>
<evidence type="ECO:0000256" key="2">
    <source>
        <dbReference type="ARBA" id="ARBA00010400"/>
    </source>
</evidence>
<evidence type="ECO:0000313" key="7">
    <source>
        <dbReference type="Proteomes" id="UP001165121"/>
    </source>
</evidence>
<protein>
    <recommendedName>
        <fullName evidence="5">RxLR effector protein</fullName>
    </recommendedName>
</protein>
<feature type="chain" id="PRO_5044984213" description="RxLR effector protein" evidence="5">
    <location>
        <begin position="23"/>
        <end position="156"/>
    </location>
</feature>
<keyword evidence="7" id="KW-1185">Reference proteome</keyword>
<comment type="subcellular location">
    <subcellularLocation>
        <location evidence="1 5">Secreted</location>
    </subcellularLocation>
</comment>